<accession>F0ZCH3</accession>
<feature type="binding site" evidence="11">
    <location>
        <position position="434"/>
    </location>
    <ligand>
        <name>Zn(2+)</name>
        <dbReference type="ChEBI" id="CHEBI:29105"/>
    </ligand>
</feature>
<dbReference type="InterPro" id="IPR023318">
    <property type="entry name" value="Ub_act_enz_dom_a_sf"/>
</dbReference>
<dbReference type="InterPro" id="IPR035985">
    <property type="entry name" value="Ubiquitin-activating_enz"/>
</dbReference>
<evidence type="ECO:0000256" key="12">
    <source>
        <dbReference type="PROSITE-ProRule" id="PRU10132"/>
    </source>
</evidence>
<dbReference type="FunFam" id="3.40.50.720:FF:000618">
    <property type="entry name" value="SUMO-activating enzyme subunit 2"/>
    <property type="match status" value="1"/>
</dbReference>
<dbReference type="GO" id="GO:0016925">
    <property type="term" value="P:protein sumoylation"/>
    <property type="evidence" value="ECO:0000318"/>
    <property type="project" value="GO_Central"/>
</dbReference>
<evidence type="ECO:0000256" key="7">
    <source>
        <dbReference type="ARBA" id="ARBA00022840"/>
    </source>
</evidence>
<reference evidence="17" key="1">
    <citation type="journal article" date="2011" name="Genome Biol.">
        <title>Comparative genomics of the social amoebae Dictyostelium discoideum and Dictyostelium purpureum.</title>
        <authorList>
            <consortium name="US DOE Joint Genome Institute (JGI-PGF)"/>
            <person name="Sucgang R."/>
            <person name="Kuo A."/>
            <person name="Tian X."/>
            <person name="Salerno W."/>
            <person name="Parikh A."/>
            <person name="Feasley C.L."/>
            <person name="Dalin E."/>
            <person name="Tu H."/>
            <person name="Huang E."/>
            <person name="Barry K."/>
            <person name="Lindquist E."/>
            <person name="Shapiro H."/>
            <person name="Bruce D."/>
            <person name="Schmutz J."/>
            <person name="Salamov A."/>
            <person name="Fey P."/>
            <person name="Gaudet P."/>
            <person name="Anjard C."/>
            <person name="Babu M.M."/>
            <person name="Basu S."/>
            <person name="Bushmanova Y."/>
            <person name="van der Wel H."/>
            <person name="Katoh-Kurasawa M."/>
            <person name="Dinh C."/>
            <person name="Coutinho P.M."/>
            <person name="Saito T."/>
            <person name="Elias M."/>
            <person name="Schaap P."/>
            <person name="Kay R.R."/>
            <person name="Henrissat B."/>
            <person name="Eichinger L."/>
            <person name="Rivero F."/>
            <person name="Putnam N.H."/>
            <person name="West C.M."/>
            <person name="Loomis W.F."/>
            <person name="Chisholm R.L."/>
            <person name="Shaulsky G."/>
            <person name="Strassmann J.E."/>
            <person name="Queller D.C."/>
            <person name="Kuspa A."/>
            <person name="Grigoriev I.V."/>
        </authorList>
    </citation>
    <scope>NUCLEOTIDE SEQUENCE [LARGE SCALE GENOMIC DNA]</scope>
    <source>
        <strain evidence="17">QSDP1</strain>
    </source>
</reference>
<feature type="binding site" evidence="10">
    <location>
        <begin position="61"/>
        <end position="64"/>
    </location>
    <ligand>
        <name>ATP</name>
        <dbReference type="ChEBI" id="CHEBI:30616"/>
    </ligand>
</feature>
<dbReference type="PIRSF" id="PIRSF039133">
    <property type="entry name" value="SUMO_E1B"/>
    <property type="match status" value="1"/>
</dbReference>
<feature type="compositionally biased region" description="Basic and acidic residues" evidence="13">
    <location>
        <begin position="646"/>
        <end position="655"/>
    </location>
</feature>
<feature type="compositionally biased region" description="Acidic residues" evidence="13">
    <location>
        <begin position="595"/>
        <end position="604"/>
    </location>
</feature>
<feature type="domain" description="THIF-type NAD/FAD binding fold" evidence="14">
    <location>
        <begin position="12"/>
        <end position="419"/>
    </location>
</feature>
<feature type="active site" description="Glycyl thioester intermediate" evidence="9 12">
    <location>
        <position position="178"/>
    </location>
</feature>
<dbReference type="STRING" id="5786.F0ZCH3"/>
<dbReference type="InterPro" id="IPR000594">
    <property type="entry name" value="ThiF_NAD_FAD-bd"/>
</dbReference>
<keyword evidence="5 8" id="KW-0833">Ubl conjugation pathway</keyword>
<comment type="pathway">
    <text evidence="1 8">Protein modification; protein sumoylation.</text>
</comment>
<dbReference type="GO" id="GO:0046872">
    <property type="term" value="F:metal ion binding"/>
    <property type="evidence" value="ECO:0007669"/>
    <property type="project" value="UniProtKB-KW"/>
</dbReference>
<dbReference type="RefSeq" id="XP_003285101.1">
    <property type="nucleotide sequence ID" value="XM_003285053.1"/>
</dbReference>
<feature type="domain" description="Ubiquitin/SUMO-activating enzyme ubiquitin-like" evidence="15">
    <location>
        <begin position="445"/>
        <end position="535"/>
    </location>
</feature>
<organism evidence="16 17">
    <name type="scientific">Dictyostelium purpureum</name>
    <name type="common">Slime mold</name>
    <dbReference type="NCBI Taxonomy" id="5786"/>
    <lineage>
        <taxon>Eukaryota</taxon>
        <taxon>Amoebozoa</taxon>
        <taxon>Evosea</taxon>
        <taxon>Eumycetozoa</taxon>
        <taxon>Dictyostelia</taxon>
        <taxon>Dictyosteliales</taxon>
        <taxon>Dictyosteliaceae</taxon>
        <taxon>Dictyostelium</taxon>
    </lineage>
</organism>
<keyword evidence="6 8" id="KW-0862">Zinc</keyword>
<dbReference type="GO" id="GO:0005524">
    <property type="term" value="F:ATP binding"/>
    <property type="evidence" value="ECO:0007669"/>
    <property type="project" value="UniProtKB-UniRule"/>
</dbReference>
<evidence type="ECO:0000313" key="16">
    <source>
        <dbReference type="EMBL" id="EGC38344.1"/>
    </source>
</evidence>
<dbReference type="EMBL" id="GL870978">
    <property type="protein sequence ID" value="EGC38344.1"/>
    <property type="molecule type" value="Genomic_DNA"/>
</dbReference>
<dbReference type="Pfam" id="PF00899">
    <property type="entry name" value="ThiF"/>
    <property type="match status" value="1"/>
</dbReference>
<evidence type="ECO:0000256" key="5">
    <source>
        <dbReference type="ARBA" id="ARBA00022786"/>
    </source>
</evidence>
<sequence>MTDRFSAMKLTYGEECFKAIQESKVLVIGAGGIGCEVLKNLVLAGFINIDVVDLDIIDISNLNRQFLFRMNHVGQPKALVAKDAVLQYNPLANINAYHGDVKTQQFDLEYFKKFNLVLSALDNISARRHVNRLCLSAGLPLVESGTAGYLGQVTIIKKGETECYECHPLPVPKQFPVCTIRSNPSAPIHCIVWAKMLFGKLFGGQKNGGDDDTNGITDMDNNIISGSEENGDIVRDEQLLVEKEKGYKRWVFHKVFNTDIQILAKMADLWKEKQPPSPLSLDNILDQKEIDETSKEGDQLINQLKDQKLWSFKENVEVFLDCAEKLKDQSEKENGLVWDKDDEISLSFVCSASNIRSQIFNIPMKSRFDVKSMAGNIIPAIGTTNAIISGLVLTEAIKIIGGRFNECHSTYLMKEPSSRRLLIPTSLEEPNPKCFVCNRNFITCKLNTDKVTVGKFVNEILKKSLAVNEPILTVGNDLIYEGGDQDLDKEEIAQRKKIEEKIMGQYRLVNGSQVIIEDYNQDFKVTMNIVHTNEFDEDIKKKKEEENKDQNRAKQQDEKKKEEDEKWFEIIGSTTTPSNENKKECDATNTNENGMVDDDDDFEILETPVPESLVCKTSSTASTNTTTTTNTTSLKRKYDEEDSEISDAKKQKSDS</sequence>
<keyword evidence="4 8" id="KW-0547">Nucleotide-binding</keyword>
<dbReference type="VEuPathDB" id="AmoebaDB:DICPUDRAFT_76062"/>
<feature type="binding site" evidence="11">
    <location>
        <position position="437"/>
    </location>
    <ligand>
        <name>Zn(2+)</name>
        <dbReference type="ChEBI" id="CHEBI:29105"/>
    </ligand>
</feature>
<feature type="binding site" evidence="10">
    <location>
        <position position="53"/>
    </location>
    <ligand>
        <name>ATP</name>
        <dbReference type="ChEBI" id="CHEBI:30616"/>
    </ligand>
</feature>
<evidence type="ECO:0000256" key="1">
    <source>
        <dbReference type="ARBA" id="ARBA00004718"/>
    </source>
</evidence>
<dbReference type="Gene3D" id="3.10.290.20">
    <property type="entry name" value="Ubiquitin-like 2 activating enzyme e1b. Chain: B, domain 3"/>
    <property type="match status" value="1"/>
</dbReference>
<evidence type="ECO:0000256" key="4">
    <source>
        <dbReference type="ARBA" id="ARBA00022741"/>
    </source>
</evidence>
<dbReference type="Pfam" id="PF14732">
    <property type="entry name" value="UAE_UbL"/>
    <property type="match status" value="1"/>
</dbReference>
<dbReference type="OMA" id="TPSEHIH"/>
<comment type="similarity">
    <text evidence="2 8">Belongs to the ubiquitin-activating E1 family.</text>
</comment>
<keyword evidence="7 8" id="KW-0067">ATP-binding</keyword>
<dbReference type="SUPFAM" id="SSF69572">
    <property type="entry name" value="Activating enzymes of the ubiquitin-like proteins"/>
    <property type="match status" value="1"/>
</dbReference>
<evidence type="ECO:0000256" key="9">
    <source>
        <dbReference type="PIRSR" id="PIRSR039133-1"/>
    </source>
</evidence>
<dbReference type="PROSITE" id="PS51257">
    <property type="entry name" value="PROKAR_LIPOPROTEIN"/>
    <property type="match status" value="1"/>
</dbReference>
<feature type="compositionally biased region" description="Low complexity" evidence="13">
    <location>
        <begin position="617"/>
        <end position="633"/>
    </location>
</feature>
<dbReference type="InterPro" id="IPR042449">
    <property type="entry name" value="Ub-E1_IAD_1"/>
</dbReference>
<proteinExistence type="inferred from homology"/>
<comment type="subunit">
    <text evidence="8">Heterodimer.</text>
</comment>
<feature type="binding site" evidence="10">
    <location>
        <position position="77"/>
    </location>
    <ligand>
        <name>ATP</name>
        <dbReference type="ChEBI" id="CHEBI:30616"/>
    </ligand>
</feature>
<evidence type="ECO:0000259" key="14">
    <source>
        <dbReference type="Pfam" id="PF00899"/>
    </source>
</evidence>
<dbReference type="FunFam" id="3.50.50.80:FF:000004">
    <property type="entry name" value="Ubiquitin-activating enzyme E1-like"/>
    <property type="match status" value="1"/>
</dbReference>
<evidence type="ECO:0000313" key="17">
    <source>
        <dbReference type="Proteomes" id="UP000001064"/>
    </source>
</evidence>
<evidence type="ECO:0000256" key="3">
    <source>
        <dbReference type="ARBA" id="ARBA00022723"/>
    </source>
</evidence>
<dbReference type="FunFam" id="3.10.290.20:FF:000013">
    <property type="entry name" value="SUMO-activating enzyme subunit 2"/>
    <property type="match status" value="1"/>
</dbReference>
<feature type="binding site" evidence="11">
    <location>
        <position position="163"/>
    </location>
    <ligand>
        <name>Zn(2+)</name>
        <dbReference type="ChEBI" id="CHEBI:29105"/>
    </ligand>
</feature>
<dbReference type="GO" id="GO:0019948">
    <property type="term" value="F:SUMO activating enzyme activity"/>
    <property type="evidence" value="ECO:0000318"/>
    <property type="project" value="GO_Central"/>
</dbReference>
<name>F0ZCH3_DICPU</name>
<dbReference type="PANTHER" id="PTHR10953:SF5">
    <property type="entry name" value="SUMO-ACTIVATING ENZYME SUBUNIT 2"/>
    <property type="match status" value="1"/>
</dbReference>
<dbReference type="InterPro" id="IPR030661">
    <property type="entry name" value="Uba2"/>
</dbReference>
<dbReference type="InterPro" id="IPR045886">
    <property type="entry name" value="ThiF/MoeB/HesA"/>
</dbReference>
<dbReference type="KEGG" id="dpp:DICPUDRAFT_76062"/>
<feature type="binding site" evidence="10">
    <location>
        <begin position="122"/>
        <end position="127"/>
    </location>
    <ligand>
        <name>ATP</name>
        <dbReference type="ChEBI" id="CHEBI:30616"/>
    </ligand>
</feature>
<dbReference type="Gene3D" id="3.50.50.80">
    <property type="entry name" value="Ubiquitin-activating enzyme E1, inactive adenylation domain, subdomain 1"/>
    <property type="match status" value="1"/>
</dbReference>
<dbReference type="FunFam" id="1.10.10.520:FF:000010">
    <property type="entry name" value="SUMO-activating enzyme subunit"/>
    <property type="match status" value="1"/>
</dbReference>
<dbReference type="PROSITE" id="PS00865">
    <property type="entry name" value="UBIQUITIN_ACTIVAT_2"/>
    <property type="match status" value="1"/>
</dbReference>
<dbReference type="InterPro" id="IPR033127">
    <property type="entry name" value="UBQ-activ_enz_E1_Cys_AS"/>
</dbReference>
<dbReference type="GeneID" id="10502241"/>
<evidence type="ECO:0000256" key="2">
    <source>
        <dbReference type="ARBA" id="ARBA00005673"/>
    </source>
</evidence>
<dbReference type="PANTHER" id="PTHR10953">
    <property type="entry name" value="UBIQUITIN-ACTIVATING ENZYME E1"/>
    <property type="match status" value="1"/>
</dbReference>
<protein>
    <recommendedName>
        <fullName evidence="8">SUMO-activating enzyme subunit</fullName>
    </recommendedName>
</protein>
<evidence type="ECO:0000256" key="10">
    <source>
        <dbReference type="PIRSR" id="PIRSR039133-2"/>
    </source>
</evidence>
<feature type="binding site" evidence="10">
    <location>
        <begin position="29"/>
        <end position="34"/>
    </location>
    <ligand>
        <name>ATP</name>
        <dbReference type="ChEBI" id="CHEBI:30616"/>
    </ligand>
</feature>
<dbReference type="InterPro" id="IPR028077">
    <property type="entry name" value="UAE_UbL_dom"/>
</dbReference>
<feature type="region of interest" description="Disordered" evidence="13">
    <location>
        <begin position="541"/>
        <end position="655"/>
    </location>
</feature>
<dbReference type="InParanoid" id="F0ZCH3"/>
<keyword evidence="3 8" id="KW-0479">Metal-binding</keyword>
<dbReference type="Proteomes" id="UP000001064">
    <property type="component" value="Unassembled WGS sequence"/>
</dbReference>
<gene>
    <name evidence="16" type="ORF">DICPUDRAFT_76062</name>
</gene>
<dbReference type="GO" id="GO:0005737">
    <property type="term" value="C:cytoplasm"/>
    <property type="evidence" value="ECO:0000318"/>
    <property type="project" value="GO_Central"/>
</dbReference>
<evidence type="ECO:0000256" key="6">
    <source>
        <dbReference type="ARBA" id="ARBA00022833"/>
    </source>
</evidence>
<evidence type="ECO:0000259" key="15">
    <source>
        <dbReference type="Pfam" id="PF14732"/>
    </source>
</evidence>
<keyword evidence="17" id="KW-1185">Reference proteome</keyword>
<dbReference type="Gene3D" id="1.10.10.520">
    <property type="entry name" value="Ubiquitin activating enzymes (Uba3). Chain: B, domain 2"/>
    <property type="match status" value="1"/>
</dbReference>
<evidence type="ECO:0000256" key="13">
    <source>
        <dbReference type="SAM" id="MobiDB-lite"/>
    </source>
</evidence>
<dbReference type="GO" id="GO:0031510">
    <property type="term" value="C:SUMO activating enzyme complex"/>
    <property type="evidence" value="ECO:0000318"/>
    <property type="project" value="GO_Central"/>
</dbReference>
<dbReference type="AlphaFoldDB" id="F0ZCH3"/>
<dbReference type="FunCoup" id="F0ZCH3">
    <property type="interactions" value="1348"/>
</dbReference>
<feature type="binding site" evidence="11">
    <location>
        <position position="166"/>
    </location>
    <ligand>
        <name>Zn(2+)</name>
        <dbReference type="ChEBI" id="CHEBI:29105"/>
    </ligand>
</feature>
<evidence type="ECO:0000256" key="8">
    <source>
        <dbReference type="PIRNR" id="PIRNR039133"/>
    </source>
</evidence>
<dbReference type="eggNOG" id="KOG2013">
    <property type="taxonomic scope" value="Eukaryota"/>
</dbReference>
<feature type="compositionally biased region" description="Basic and acidic residues" evidence="13">
    <location>
        <begin position="541"/>
        <end position="568"/>
    </location>
</feature>
<dbReference type="UniPathway" id="UPA00886"/>
<dbReference type="OrthoDB" id="10255449at2759"/>
<evidence type="ECO:0000256" key="11">
    <source>
        <dbReference type="PIRSR" id="PIRSR039133-3"/>
    </source>
</evidence>